<keyword evidence="6" id="KW-0349">Heme</keyword>
<evidence type="ECO:0000256" key="7">
    <source>
        <dbReference type="ARBA" id="ARBA00022723"/>
    </source>
</evidence>
<dbReference type="PRINTS" id="PR00385">
    <property type="entry name" value="P450"/>
</dbReference>
<evidence type="ECO:0000256" key="1">
    <source>
        <dbReference type="ARBA" id="ARBA00001971"/>
    </source>
</evidence>
<dbReference type="RefSeq" id="XP_046601990.1">
    <property type="nucleotide sequence ID" value="XM_046746034.1"/>
</dbReference>
<keyword evidence="10" id="KW-0560">Oxidoreductase</keyword>
<dbReference type="GeneID" id="107221328"/>
<evidence type="ECO:0000256" key="8">
    <source>
        <dbReference type="ARBA" id="ARBA00022824"/>
    </source>
</evidence>
<evidence type="ECO:0000256" key="4">
    <source>
        <dbReference type="ARBA" id="ARBA00004406"/>
    </source>
</evidence>
<dbReference type="Pfam" id="PF00067">
    <property type="entry name" value="p450"/>
    <property type="match status" value="2"/>
</dbReference>
<keyword evidence="14" id="KW-1133">Transmembrane helix</keyword>
<dbReference type="SUPFAM" id="SSF48264">
    <property type="entry name" value="Cytochrome P450"/>
    <property type="match status" value="2"/>
</dbReference>
<keyword evidence="12" id="KW-0503">Monooxygenase</keyword>
<keyword evidence="13 14" id="KW-0472">Membrane</keyword>
<accession>A0ABM3GP17</accession>
<keyword evidence="14" id="KW-0812">Transmembrane</keyword>
<comment type="similarity">
    <text evidence="5">Belongs to the cytochrome P450 family.</text>
</comment>
<organism evidence="15 16">
    <name type="scientific">Neodiprion lecontei</name>
    <name type="common">Redheaded pine sawfly</name>
    <dbReference type="NCBI Taxonomy" id="441921"/>
    <lineage>
        <taxon>Eukaryota</taxon>
        <taxon>Metazoa</taxon>
        <taxon>Ecdysozoa</taxon>
        <taxon>Arthropoda</taxon>
        <taxon>Hexapoda</taxon>
        <taxon>Insecta</taxon>
        <taxon>Pterygota</taxon>
        <taxon>Neoptera</taxon>
        <taxon>Endopterygota</taxon>
        <taxon>Hymenoptera</taxon>
        <taxon>Tenthredinoidea</taxon>
        <taxon>Diprionidae</taxon>
        <taxon>Diprioninae</taxon>
        <taxon>Neodiprion</taxon>
    </lineage>
</organism>
<dbReference type="Gene3D" id="1.10.630.10">
    <property type="entry name" value="Cytochrome P450"/>
    <property type="match status" value="2"/>
</dbReference>
<sequence length="1068" mass="121513">MVFFMDNYLLQILGVIVAIIGAAYMYLKHIVYSYWSSRGIIQGETTVPFGNLLPVLMSRQSIGEMLRDGYDRFKSKRVFGIYSFHRPTLVICDPDLIRFVLTKEFTKFHDRGMYVNEEVDPMSSHLFLLGGVRWKKMRAKLLSTFTSVKMKNYFGAVKDCTDNLVRCVADEVEKSDLVEVKDIMARFTTDVIASTAFGINGNSLQNPHSEFLFWGRKTLEPNPIRNTLLSACPPILKLLNLSTTDKGASDFFMRTFKDMVAYRKSAKVVRNDFMDLLMQLMDKGYVQLDDGKDTQGSEETGGRITVEEGAAQSFVFWLAGFETSSTTATYCLYEMALNPEIQEKVAEEINSVLKQFGGITYESIAKMVYLHKVVSETLRKYPIVPQLNRECNQDVDLPNSGFNVPAGTPIFIPVFGIHRDPEFYPEPEKFDPERFSDENIAKRHRYAYLPFGEGPRTCIGMRFGYLQTKMGLIVLLAKYRFKPAPDMEVPLPLDKGKLLHGPIGGVTLLLEERYEFWSSACIVNHREPILSRLHSVRLQITNISHSSYEVSGTMGLISTNLLFHLFGITITIAGAIYLYLKHVTYHYWRSKGIAQSEPVVPFGSVWSVLTAEKSVGQLMRDLYLEFKRNRIFGIYSFHKPTLVVCDPEIIRFIMTKEFTAFQDRGLYHNEKIDPISGHLFLLGGPKWKRLRVKFTPTFTTGKMKQMFGILKEIAEKLSKCIAKEANQNGVVEIKDIMARFSTDVIASVAFGIDCNSLENPDAEFREWGRKLLTPKPVRNTLMSLCPSIMTMLHVKTIDTGPSNFIINTFKDTVNYRMANNVVRNDFLDLVIQLMTKGYVNSDDGNEVQRDPIGASETITMLEGAAQVFIFWLGGFETSSSAATHCLYEMAMNQDIQEKLAKEINTVLEKFGGLTYDTIMKMPYLDKVVSETLRKYPSFPILNRECNREVELPETGFIVPTGTPIIVPVLGIHWDPEIYPDPDRFDPERFSEENIAKRHRYSYLPFGEGPRNCIGMRFGLLQTKIGIITLLSKFRFKPTPDTKVPLPLDTGNFLLMSLGGVTLRLEERH</sequence>
<evidence type="ECO:0000256" key="14">
    <source>
        <dbReference type="SAM" id="Phobius"/>
    </source>
</evidence>
<dbReference type="CDD" id="cd11056">
    <property type="entry name" value="CYP6-like"/>
    <property type="match status" value="2"/>
</dbReference>
<comment type="subcellular location">
    <subcellularLocation>
        <location evidence="4">Endoplasmic reticulum membrane</location>
        <topology evidence="4">Peripheral membrane protein</topology>
    </subcellularLocation>
    <subcellularLocation>
        <location evidence="3">Microsome membrane</location>
        <topology evidence="3">Peripheral membrane protein</topology>
    </subcellularLocation>
</comment>
<dbReference type="PRINTS" id="PR00465">
    <property type="entry name" value="EP450IV"/>
</dbReference>
<keyword evidence="7" id="KW-0479">Metal-binding</keyword>
<evidence type="ECO:0000256" key="11">
    <source>
        <dbReference type="ARBA" id="ARBA00023004"/>
    </source>
</evidence>
<name>A0ABM3GP17_NEOLC</name>
<comment type="function">
    <text evidence="2">May be involved in the metabolism of insect hormones and in the breakdown of synthetic insecticides.</text>
</comment>
<dbReference type="PANTHER" id="PTHR24292">
    <property type="entry name" value="CYTOCHROME P450"/>
    <property type="match status" value="1"/>
</dbReference>
<evidence type="ECO:0000256" key="5">
    <source>
        <dbReference type="ARBA" id="ARBA00010617"/>
    </source>
</evidence>
<evidence type="ECO:0000256" key="13">
    <source>
        <dbReference type="ARBA" id="ARBA00023136"/>
    </source>
</evidence>
<keyword evidence="9" id="KW-0492">Microsome</keyword>
<comment type="cofactor">
    <cofactor evidence="1">
        <name>heme</name>
        <dbReference type="ChEBI" id="CHEBI:30413"/>
    </cofactor>
</comment>
<protein>
    <submittedName>
        <fullName evidence="16">Uncharacterized protein LOC107221328</fullName>
    </submittedName>
</protein>
<dbReference type="InterPro" id="IPR036396">
    <property type="entry name" value="Cyt_P450_sf"/>
</dbReference>
<evidence type="ECO:0000256" key="2">
    <source>
        <dbReference type="ARBA" id="ARBA00003690"/>
    </source>
</evidence>
<evidence type="ECO:0000256" key="9">
    <source>
        <dbReference type="ARBA" id="ARBA00022848"/>
    </source>
</evidence>
<evidence type="ECO:0000256" key="3">
    <source>
        <dbReference type="ARBA" id="ARBA00004174"/>
    </source>
</evidence>
<feature type="transmembrane region" description="Helical" evidence="14">
    <location>
        <begin position="7"/>
        <end position="27"/>
    </location>
</feature>
<evidence type="ECO:0000256" key="10">
    <source>
        <dbReference type="ARBA" id="ARBA00023002"/>
    </source>
</evidence>
<evidence type="ECO:0000313" key="16">
    <source>
        <dbReference type="RefSeq" id="XP_046601990.1"/>
    </source>
</evidence>
<keyword evidence="11" id="KW-0408">Iron</keyword>
<dbReference type="PANTHER" id="PTHR24292:SF100">
    <property type="entry name" value="CYTOCHROME P450 6A16, ISOFORM B-RELATED"/>
    <property type="match status" value="1"/>
</dbReference>
<dbReference type="InterPro" id="IPR001128">
    <property type="entry name" value="Cyt_P450"/>
</dbReference>
<gene>
    <name evidence="16" type="primary">LOC107221328</name>
</gene>
<dbReference type="InterPro" id="IPR017972">
    <property type="entry name" value="Cyt_P450_CS"/>
</dbReference>
<keyword evidence="15" id="KW-1185">Reference proteome</keyword>
<proteinExistence type="inferred from homology"/>
<evidence type="ECO:0000313" key="15">
    <source>
        <dbReference type="Proteomes" id="UP000829291"/>
    </source>
</evidence>
<evidence type="ECO:0000256" key="6">
    <source>
        <dbReference type="ARBA" id="ARBA00022617"/>
    </source>
</evidence>
<dbReference type="PROSITE" id="PS00086">
    <property type="entry name" value="CYTOCHROME_P450"/>
    <property type="match status" value="2"/>
</dbReference>
<evidence type="ECO:0000256" key="12">
    <source>
        <dbReference type="ARBA" id="ARBA00023033"/>
    </source>
</evidence>
<dbReference type="InterPro" id="IPR050476">
    <property type="entry name" value="Insect_CytP450_Detox"/>
</dbReference>
<keyword evidence="8" id="KW-0256">Endoplasmic reticulum</keyword>
<reference evidence="16" key="1">
    <citation type="submission" date="2025-08" db="UniProtKB">
        <authorList>
            <consortium name="RefSeq"/>
        </authorList>
    </citation>
    <scope>IDENTIFICATION</scope>
    <source>
        <tissue evidence="16">Thorax and Abdomen</tissue>
    </source>
</reference>
<dbReference type="Proteomes" id="UP000829291">
    <property type="component" value="Chromosome 7"/>
</dbReference>
<dbReference type="InterPro" id="IPR002403">
    <property type="entry name" value="Cyt_P450_E_grp-IV"/>
</dbReference>